<evidence type="ECO:0000313" key="3">
    <source>
        <dbReference type="Proteomes" id="UP000799777"/>
    </source>
</evidence>
<accession>A0A9P4LQX9</accession>
<proteinExistence type="predicted"/>
<keyword evidence="3" id="KW-1185">Reference proteome</keyword>
<dbReference type="OrthoDB" id="3766329at2759"/>
<feature type="region of interest" description="Disordered" evidence="1">
    <location>
        <begin position="15"/>
        <end position="43"/>
    </location>
</feature>
<comment type="caution">
    <text evidence="2">The sequence shown here is derived from an EMBL/GenBank/DDBJ whole genome shotgun (WGS) entry which is preliminary data.</text>
</comment>
<sequence>MQLTPHNHTCCECHNSESNITPTPQSHQTSLPSTTTTPSSSQSTSQIVYIVTDTCYSTPADFSGNKGTFRIDSVHSNKKNANARAKKIIYDTGLCKVDVDKIIQEMKRGLFAGIGVGGKVDGMEGSCYARKTQVERKMVDEDSEDEEGTGEEGEEVMDEAGSGVVQVARSIEGDAGADADVEMG</sequence>
<evidence type="ECO:0000256" key="1">
    <source>
        <dbReference type="SAM" id="MobiDB-lite"/>
    </source>
</evidence>
<feature type="compositionally biased region" description="Low complexity" evidence="1">
    <location>
        <begin position="21"/>
        <end position="43"/>
    </location>
</feature>
<evidence type="ECO:0000313" key="2">
    <source>
        <dbReference type="EMBL" id="KAF2032234.1"/>
    </source>
</evidence>
<gene>
    <name evidence="2" type="ORF">EK21DRAFT_87359</name>
</gene>
<protein>
    <submittedName>
        <fullName evidence="2">Uncharacterized protein</fullName>
    </submittedName>
</protein>
<feature type="compositionally biased region" description="Acidic residues" evidence="1">
    <location>
        <begin position="141"/>
        <end position="158"/>
    </location>
</feature>
<dbReference type="EMBL" id="ML978174">
    <property type="protein sequence ID" value="KAF2032234.1"/>
    <property type="molecule type" value="Genomic_DNA"/>
</dbReference>
<name>A0A9P4LQX9_9PLEO</name>
<feature type="region of interest" description="Disordered" evidence="1">
    <location>
        <begin position="136"/>
        <end position="160"/>
    </location>
</feature>
<dbReference type="Proteomes" id="UP000799777">
    <property type="component" value="Unassembled WGS sequence"/>
</dbReference>
<organism evidence="2 3">
    <name type="scientific">Setomelanomma holmii</name>
    <dbReference type="NCBI Taxonomy" id="210430"/>
    <lineage>
        <taxon>Eukaryota</taxon>
        <taxon>Fungi</taxon>
        <taxon>Dikarya</taxon>
        <taxon>Ascomycota</taxon>
        <taxon>Pezizomycotina</taxon>
        <taxon>Dothideomycetes</taxon>
        <taxon>Pleosporomycetidae</taxon>
        <taxon>Pleosporales</taxon>
        <taxon>Pleosporineae</taxon>
        <taxon>Phaeosphaeriaceae</taxon>
        <taxon>Setomelanomma</taxon>
    </lineage>
</organism>
<dbReference type="AlphaFoldDB" id="A0A9P4LQX9"/>
<reference evidence="2" key="1">
    <citation type="journal article" date="2020" name="Stud. Mycol.">
        <title>101 Dothideomycetes genomes: a test case for predicting lifestyles and emergence of pathogens.</title>
        <authorList>
            <person name="Haridas S."/>
            <person name="Albert R."/>
            <person name="Binder M."/>
            <person name="Bloem J."/>
            <person name="Labutti K."/>
            <person name="Salamov A."/>
            <person name="Andreopoulos B."/>
            <person name="Baker S."/>
            <person name="Barry K."/>
            <person name="Bills G."/>
            <person name="Bluhm B."/>
            <person name="Cannon C."/>
            <person name="Castanera R."/>
            <person name="Culley D."/>
            <person name="Daum C."/>
            <person name="Ezra D."/>
            <person name="Gonzalez J."/>
            <person name="Henrissat B."/>
            <person name="Kuo A."/>
            <person name="Liang C."/>
            <person name="Lipzen A."/>
            <person name="Lutzoni F."/>
            <person name="Magnuson J."/>
            <person name="Mondo S."/>
            <person name="Nolan M."/>
            <person name="Ohm R."/>
            <person name="Pangilinan J."/>
            <person name="Park H.-J."/>
            <person name="Ramirez L."/>
            <person name="Alfaro M."/>
            <person name="Sun H."/>
            <person name="Tritt A."/>
            <person name="Yoshinaga Y."/>
            <person name="Zwiers L.-H."/>
            <person name="Turgeon B."/>
            <person name="Goodwin S."/>
            <person name="Spatafora J."/>
            <person name="Crous P."/>
            <person name="Grigoriev I."/>
        </authorList>
    </citation>
    <scope>NUCLEOTIDE SEQUENCE</scope>
    <source>
        <strain evidence="2">CBS 110217</strain>
    </source>
</reference>